<dbReference type="GeneID" id="6369963"/>
<accession>B2ZY72</accession>
<dbReference type="KEGG" id="vg:6369963"/>
<organism evidence="1 2">
    <name type="scientific">Ralstonia phage phiRSL1</name>
    <dbReference type="NCBI Taxonomy" id="1980924"/>
    <lineage>
        <taxon>Viruses</taxon>
        <taxon>Duplodnaviria</taxon>
        <taxon>Heunggongvirae</taxon>
        <taxon>Uroviricota</taxon>
        <taxon>Caudoviricetes</taxon>
        <taxon>Mieseafarmvirus</taxon>
        <taxon>Mieseafarmvirus RSL1</taxon>
    </lineage>
</organism>
<dbReference type="RefSeq" id="YP_001950137.1">
    <property type="nucleotide sequence ID" value="NC_010811.2"/>
</dbReference>
<dbReference type="EMBL" id="AB366653">
    <property type="protein sequence ID" value="BAG41707.1"/>
    <property type="molecule type" value="Genomic_DNA"/>
</dbReference>
<evidence type="ECO:0000313" key="1">
    <source>
        <dbReference type="EMBL" id="BAG41707.1"/>
    </source>
</evidence>
<proteinExistence type="predicted"/>
<sequence>MSGMVLSSLSERAVDIANRTMSAWAFYYLVGDALINNRSLSVARMGDGERQLMESCADASKRWRAADSMVSDYDEAWRKRMGIEGITYGELHRRLLSAGNDSDYFAPNISGITQPYYSVHDLFRPREQYVDNFFVNVWTQQAQAELYKTAGSLIFLHASRGLADALQIRCRDVLGVRVHYFELNNWRQLDEAVEHIIGLDAPLVLYSGGPALKCLGADVTRYSNKVVLDIGNAADYWSLLNYHP</sequence>
<evidence type="ECO:0000313" key="2">
    <source>
        <dbReference type="Proteomes" id="UP000001034"/>
    </source>
</evidence>
<dbReference type="Proteomes" id="UP000001034">
    <property type="component" value="Segment"/>
</dbReference>
<reference evidence="1 2" key="1">
    <citation type="journal article" date="2010" name="Virology">
        <title>A jumbo phage infecting the phytopathogen Ralstonia solanacearum defines a new lineage of the Myoviridae family.</title>
        <authorList>
            <person name="Yamada T."/>
            <person name="Satoh S."/>
            <person name="Ishikawa H."/>
            <person name="Fujiwara A."/>
            <person name="Kawasaki T."/>
            <person name="Fujie M."/>
            <person name="Ogata H."/>
        </authorList>
    </citation>
    <scope>NUCLEOTIDE SEQUENCE [LARGE SCALE GENOMIC DNA]</scope>
</reference>
<name>B2ZY72_9CAUD</name>
<keyword evidence="2" id="KW-1185">Reference proteome</keyword>
<protein>
    <submittedName>
        <fullName evidence="1">Uncharacterized protein</fullName>
    </submittedName>
</protein>